<name>A0A150HFL1_9MICO</name>
<proteinExistence type="predicted"/>
<dbReference type="EMBL" id="LRAD01000026">
    <property type="protein sequence ID" value="KXZ60899.1"/>
    <property type="molecule type" value="Genomic_DNA"/>
</dbReference>
<comment type="caution">
    <text evidence="2">The sequence shown here is derived from an EMBL/GenBank/DDBJ whole genome shotgun (WGS) entry which is preliminary data.</text>
</comment>
<evidence type="ECO:0000313" key="3">
    <source>
        <dbReference type="Proteomes" id="UP000075357"/>
    </source>
</evidence>
<reference evidence="2 3" key="1">
    <citation type="submission" date="2016-01" db="EMBL/GenBank/DDBJ databases">
        <title>Draft genome sequences of Microbacterium laevaniformans LCDC 91-0039 and the type strain of Microbacterium hominis LCDC 84-209.</title>
        <authorList>
            <person name="Bernier A.-M."/>
            <person name="Bernard K."/>
        </authorList>
    </citation>
    <scope>NUCLEOTIDE SEQUENCE [LARGE SCALE GENOMIC DNA]</scope>
    <source>
        <strain evidence="2 3">LCDC 91-0039</strain>
    </source>
</reference>
<evidence type="ECO:0000256" key="1">
    <source>
        <dbReference type="SAM" id="MobiDB-lite"/>
    </source>
</evidence>
<dbReference type="AlphaFoldDB" id="A0A150HFL1"/>
<protein>
    <submittedName>
        <fullName evidence="2">Uncharacterized protein</fullName>
    </submittedName>
</protein>
<accession>A0A150HFL1</accession>
<sequence>MGAGLDVDLRHHSVLLHARDEPHESVACAGEDIRGVCGGVGECDRTGGERIAGDLDRRGPRRRKDALIDPPTEGVVAHAEQTRGLGDTV</sequence>
<organism evidence="2 3">
    <name type="scientific">Microbacterium laevaniformans</name>
    <dbReference type="NCBI Taxonomy" id="36807"/>
    <lineage>
        <taxon>Bacteria</taxon>
        <taxon>Bacillati</taxon>
        <taxon>Actinomycetota</taxon>
        <taxon>Actinomycetes</taxon>
        <taxon>Micrococcales</taxon>
        <taxon>Microbacteriaceae</taxon>
        <taxon>Microbacterium</taxon>
    </lineage>
</organism>
<dbReference type="STRING" id="36807.Mlaev_01154"/>
<gene>
    <name evidence="2" type="ORF">Mlaev_01154</name>
</gene>
<keyword evidence="3" id="KW-1185">Reference proteome</keyword>
<feature type="compositionally biased region" description="Basic and acidic residues" evidence="1">
    <location>
        <begin position="48"/>
        <end position="58"/>
    </location>
</feature>
<feature type="region of interest" description="Disordered" evidence="1">
    <location>
        <begin position="48"/>
        <end position="89"/>
    </location>
</feature>
<evidence type="ECO:0000313" key="2">
    <source>
        <dbReference type="EMBL" id="KXZ60899.1"/>
    </source>
</evidence>
<dbReference type="Proteomes" id="UP000075357">
    <property type="component" value="Unassembled WGS sequence"/>
</dbReference>